<dbReference type="RefSeq" id="XP_002551648.1">
    <property type="nucleotide sequence ID" value="XM_002551602.1"/>
</dbReference>
<dbReference type="Proteomes" id="UP000002036">
    <property type="component" value="Chromosome A"/>
</dbReference>
<feature type="region of interest" description="Disordered" evidence="3">
    <location>
        <begin position="1"/>
        <end position="112"/>
    </location>
</feature>
<accession>C5DBP9</accession>
<sequence length="197" mass="21146">MAPMAAYAKRTVPELRKELESRQLSHDGNKPDLIARLEAHDAAQAAVEPPTAATAQEEPAPEPEAQPETQPEAQPAPESAPEPAPESAPAQPAQEHQASPAPRKPSPEEAKALALADLELKLRRAKKFADDQSTIDSLQRQIARVHKFGVDPTTQLARDLGLGSGPASAAPKSANRPRSRRRKANPQSKSTKHARSN</sequence>
<dbReference type="SUPFAM" id="SSF68906">
    <property type="entry name" value="SAP domain"/>
    <property type="match status" value="1"/>
</dbReference>
<dbReference type="AlphaFoldDB" id="C5DBP9"/>
<comment type="similarity">
    <text evidence="2">Belongs to the SAP domain-containing ribonucleoprotein family.</text>
</comment>
<dbReference type="FunCoup" id="C5DBP9">
    <property type="interactions" value="49"/>
</dbReference>
<dbReference type="GeneID" id="8290451"/>
<keyword evidence="6" id="KW-1185">Reference proteome</keyword>
<dbReference type="HOGENOM" id="CLU_088651_1_0_1"/>
<dbReference type="PROSITE" id="PS50800">
    <property type="entry name" value="SAP"/>
    <property type="match status" value="1"/>
</dbReference>
<dbReference type="Gene3D" id="1.10.720.30">
    <property type="entry name" value="SAP domain"/>
    <property type="match status" value="1"/>
</dbReference>
<keyword evidence="1" id="KW-0597">Phosphoprotein</keyword>
<feature type="domain" description="SAP" evidence="4">
    <location>
        <begin position="7"/>
        <end position="41"/>
    </location>
</feature>
<dbReference type="OrthoDB" id="445357at2759"/>
<feature type="region of interest" description="Disordered" evidence="3">
    <location>
        <begin position="148"/>
        <end position="197"/>
    </location>
</feature>
<feature type="compositionally biased region" description="Low complexity" evidence="3">
    <location>
        <begin position="42"/>
        <end position="58"/>
    </location>
</feature>
<dbReference type="KEGG" id="lth:KLTH0A04400g"/>
<feature type="compositionally biased region" description="Basic residues" evidence="3">
    <location>
        <begin position="175"/>
        <end position="197"/>
    </location>
</feature>
<dbReference type="GO" id="GO:0016973">
    <property type="term" value="P:poly(A)+ mRNA export from nucleus"/>
    <property type="evidence" value="ECO:0007669"/>
    <property type="project" value="TreeGrafter"/>
</dbReference>
<feature type="compositionally biased region" description="Low complexity" evidence="3">
    <location>
        <begin position="66"/>
        <end position="77"/>
    </location>
</feature>
<dbReference type="InterPro" id="IPR052240">
    <property type="entry name" value="SAP_domain_ribonucleoprotein"/>
</dbReference>
<name>C5DBP9_LACTC</name>
<evidence type="ECO:0000313" key="6">
    <source>
        <dbReference type="Proteomes" id="UP000002036"/>
    </source>
</evidence>
<dbReference type="InParanoid" id="C5DBP9"/>
<dbReference type="GO" id="GO:0005634">
    <property type="term" value="C:nucleus"/>
    <property type="evidence" value="ECO:0007669"/>
    <property type="project" value="TreeGrafter"/>
</dbReference>
<dbReference type="STRING" id="559295.C5DBP9"/>
<evidence type="ECO:0000313" key="5">
    <source>
        <dbReference type="EMBL" id="CAR21206.1"/>
    </source>
</evidence>
<feature type="compositionally biased region" description="Low complexity" evidence="3">
    <location>
        <begin position="87"/>
        <end position="101"/>
    </location>
</feature>
<dbReference type="InterPro" id="IPR036361">
    <property type="entry name" value="SAP_dom_sf"/>
</dbReference>
<evidence type="ECO:0000256" key="1">
    <source>
        <dbReference type="ARBA" id="ARBA00022553"/>
    </source>
</evidence>
<dbReference type="InterPro" id="IPR040746">
    <property type="entry name" value="THO1_MOS11_C"/>
</dbReference>
<evidence type="ECO:0000259" key="4">
    <source>
        <dbReference type="PROSITE" id="PS50800"/>
    </source>
</evidence>
<dbReference type="InterPro" id="IPR003034">
    <property type="entry name" value="SAP_dom"/>
</dbReference>
<protein>
    <submittedName>
        <fullName evidence="5">KLTH0A04400p</fullName>
    </submittedName>
</protein>
<evidence type="ECO:0000256" key="2">
    <source>
        <dbReference type="ARBA" id="ARBA00046328"/>
    </source>
</evidence>
<dbReference type="Pfam" id="PF02037">
    <property type="entry name" value="SAP"/>
    <property type="match status" value="1"/>
</dbReference>
<dbReference type="EMBL" id="CU928165">
    <property type="protein sequence ID" value="CAR21206.1"/>
    <property type="molecule type" value="Genomic_DNA"/>
</dbReference>
<evidence type="ECO:0000256" key="3">
    <source>
        <dbReference type="SAM" id="MobiDB-lite"/>
    </source>
</evidence>
<dbReference type="eggNOG" id="ENOG502SARN">
    <property type="taxonomic scope" value="Eukaryota"/>
</dbReference>
<dbReference type="PANTHER" id="PTHR46551:SF1">
    <property type="entry name" value="SAP DOMAIN-CONTAINING RIBONUCLEOPROTEIN"/>
    <property type="match status" value="1"/>
</dbReference>
<dbReference type="SMART" id="SM00513">
    <property type="entry name" value="SAP"/>
    <property type="match status" value="1"/>
</dbReference>
<dbReference type="PANTHER" id="PTHR46551">
    <property type="entry name" value="SAP DOMAIN-CONTAINING RIBONUCLEOPROTEIN"/>
    <property type="match status" value="1"/>
</dbReference>
<reference evidence="5 6" key="1">
    <citation type="journal article" date="2009" name="Genome Res.">
        <title>Comparative genomics of protoploid Saccharomycetaceae.</title>
        <authorList>
            <consortium name="The Genolevures Consortium"/>
            <person name="Souciet J.-L."/>
            <person name="Dujon B."/>
            <person name="Gaillardin C."/>
            <person name="Johnston M."/>
            <person name="Baret P.V."/>
            <person name="Cliften P."/>
            <person name="Sherman D.J."/>
            <person name="Weissenbach J."/>
            <person name="Westhof E."/>
            <person name="Wincker P."/>
            <person name="Jubin C."/>
            <person name="Poulain J."/>
            <person name="Barbe V."/>
            <person name="Segurens B."/>
            <person name="Artiguenave F."/>
            <person name="Anthouard V."/>
            <person name="Vacherie B."/>
            <person name="Val M.-E."/>
            <person name="Fulton R.S."/>
            <person name="Minx P."/>
            <person name="Wilson R."/>
            <person name="Durrens P."/>
            <person name="Jean G."/>
            <person name="Marck C."/>
            <person name="Martin T."/>
            <person name="Nikolski M."/>
            <person name="Rolland T."/>
            <person name="Seret M.-L."/>
            <person name="Casaregola S."/>
            <person name="Despons L."/>
            <person name="Fairhead C."/>
            <person name="Fischer G."/>
            <person name="Lafontaine I."/>
            <person name="Leh V."/>
            <person name="Lemaire M."/>
            <person name="de Montigny J."/>
            <person name="Neuveglise C."/>
            <person name="Thierry A."/>
            <person name="Blanc-Lenfle I."/>
            <person name="Bleykasten C."/>
            <person name="Diffels J."/>
            <person name="Fritsch E."/>
            <person name="Frangeul L."/>
            <person name="Goeffon A."/>
            <person name="Jauniaux N."/>
            <person name="Kachouri-Lafond R."/>
            <person name="Payen C."/>
            <person name="Potier S."/>
            <person name="Pribylova L."/>
            <person name="Ozanne C."/>
            <person name="Richard G.-F."/>
            <person name="Sacerdot C."/>
            <person name="Straub M.-L."/>
            <person name="Talla E."/>
        </authorList>
    </citation>
    <scope>NUCLEOTIDE SEQUENCE [LARGE SCALE GENOMIC DNA]</scope>
    <source>
        <strain evidence="6">ATCC 56472 / CBS 6340 / NRRL Y-8284</strain>
    </source>
</reference>
<organism evidence="5 6">
    <name type="scientific">Lachancea thermotolerans (strain ATCC 56472 / CBS 6340 / NRRL Y-8284)</name>
    <name type="common">Yeast</name>
    <name type="synonym">Kluyveromyces thermotolerans</name>
    <dbReference type="NCBI Taxonomy" id="559295"/>
    <lineage>
        <taxon>Eukaryota</taxon>
        <taxon>Fungi</taxon>
        <taxon>Dikarya</taxon>
        <taxon>Ascomycota</taxon>
        <taxon>Saccharomycotina</taxon>
        <taxon>Saccharomycetes</taxon>
        <taxon>Saccharomycetales</taxon>
        <taxon>Saccharomycetaceae</taxon>
        <taxon>Lachancea</taxon>
    </lineage>
</organism>
<feature type="compositionally biased region" description="Basic and acidic residues" evidence="3">
    <location>
        <begin position="11"/>
        <end position="41"/>
    </location>
</feature>
<proteinExistence type="inferred from homology"/>
<gene>
    <name evidence="5" type="ordered locus">KLTH0A04400g</name>
</gene>
<dbReference type="OMA" id="WSEKDNA"/>
<dbReference type="Pfam" id="PF18592">
    <property type="entry name" value="Tho1_MOS11_C"/>
    <property type="match status" value="1"/>
</dbReference>